<proteinExistence type="predicted"/>
<dbReference type="PANTHER" id="PTHR39463:SF1">
    <property type="entry name" value="MEDUSA"/>
    <property type="match status" value="1"/>
</dbReference>
<organism evidence="2 3">
    <name type="scientific">Ascoidea rubescens DSM 1968</name>
    <dbReference type="NCBI Taxonomy" id="1344418"/>
    <lineage>
        <taxon>Eukaryota</taxon>
        <taxon>Fungi</taxon>
        <taxon>Dikarya</taxon>
        <taxon>Ascomycota</taxon>
        <taxon>Saccharomycotina</taxon>
        <taxon>Saccharomycetes</taxon>
        <taxon>Ascoideaceae</taxon>
        <taxon>Ascoidea</taxon>
    </lineage>
</organism>
<dbReference type="Proteomes" id="UP000095038">
    <property type="component" value="Unassembled WGS sequence"/>
</dbReference>
<dbReference type="OrthoDB" id="1751210at2759"/>
<feature type="domain" description="DUF7082" evidence="1">
    <location>
        <begin position="11"/>
        <end position="50"/>
    </location>
</feature>
<accession>A0A1D2VRQ1</accession>
<dbReference type="InterPro" id="IPR055509">
    <property type="entry name" value="DUF7082"/>
</dbReference>
<name>A0A1D2VRQ1_9ASCO</name>
<dbReference type="InParanoid" id="A0A1D2VRQ1"/>
<dbReference type="AlphaFoldDB" id="A0A1D2VRQ1"/>
<protein>
    <recommendedName>
        <fullName evidence="1">DUF7082 domain-containing protein</fullName>
    </recommendedName>
</protein>
<keyword evidence="3" id="KW-1185">Reference proteome</keyword>
<evidence type="ECO:0000313" key="2">
    <source>
        <dbReference type="EMBL" id="ODV64247.1"/>
    </source>
</evidence>
<sequence>MEGILRINDIEIYEIFKVIMSFDDPKPRNIEKNIKIYRWDSLEASLSKILPKYCINFSDYDFNSEFT</sequence>
<dbReference type="EMBL" id="KV454475">
    <property type="protein sequence ID" value="ODV64247.1"/>
    <property type="molecule type" value="Genomic_DNA"/>
</dbReference>
<evidence type="ECO:0000259" key="1">
    <source>
        <dbReference type="Pfam" id="PF23305"/>
    </source>
</evidence>
<dbReference type="GO" id="GO:0005634">
    <property type="term" value="C:nucleus"/>
    <property type="evidence" value="ECO:0007669"/>
    <property type="project" value="TreeGrafter"/>
</dbReference>
<dbReference type="PANTHER" id="PTHR39463">
    <property type="entry name" value="MEDUSA"/>
    <property type="match status" value="1"/>
</dbReference>
<gene>
    <name evidence="2" type="ORF">ASCRUDRAFT_30998</name>
</gene>
<dbReference type="Pfam" id="PF23305">
    <property type="entry name" value="DUF7082"/>
    <property type="match status" value="1"/>
</dbReference>
<dbReference type="RefSeq" id="XP_020050554.1">
    <property type="nucleotide sequence ID" value="XM_020190236.1"/>
</dbReference>
<evidence type="ECO:0000313" key="3">
    <source>
        <dbReference type="Proteomes" id="UP000095038"/>
    </source>
</evidence>
<reference evidence="3" key="1">
    <citation type="submission" date="2016-05" db="EMBL/GenBank/DDBJ databases">
        <title>Comparative genomics of biotechnologically important yeasts.</title>
        <authorList>
            <consortium name="DOE Joint Genome Institute"/>
            <person name="Riley R."/>
            <person name="Haridas S."/>
            <person name="Wolfe K.H."/>
            <person name="Lopes M.R."/>
            <person name="Hittinger C.T."/>
            <person name="Goker M."/>
            <person name="Salamov A."/>
            <person name="Wisecaver J."/>
            <person name="Long T.M."/>
            <person name="Aerts A.L."/>
            <person name="Barry K."/>
            <person name="Choi C."/>
            <person name="Clum A."/>
            <person name="Coughlan A.Y."/>
            <person name="Deshpande S."/>
            <person name="Douglass A.P."/>
            <person name="Hanson S.J."/>
            <person name="Klenk H.-P."/>
            <person name="Labutti K."/>
            <person name="Lapidus A."/>
            <person name="Lindquist E."/>
            <person name="Lipzen A."/>
            <person name="Meier-Kolthoff J.P."/>
            <person name="Ohm R.A."/>
            <person name="Otillar R.P."/>
            <person name="Pangilinan J."/>
            <person name="Peng Y."/>
            <person name="Rokas A."/>
            <person name="Rosa C.A."/>
            <person name="Scheuner C."/>
            <person name="Sibirny A.A."/>
            <person name="Slot J.C."/>
            <person name="Stielow J.B."/>
            <person name="Sun H."/>
            <person name="Kurtzman C.P."/>
            <person name="Blackwell M."/>
            <person name="Grigoriev I.V."/>
            <person name="Jeffries T.W."/>
        </authorList>
    </citation>
    <scope>NUCLEOTIDE SEQUENCE [LARGE SCALE GENOMIC DNA]</scope>
    <source>
        <strain evidence="3">DSM 1968</strain>
    </source>
</reference>
<dbReference type="GeneID" id="30963872"/>